<dbReference type="InterPro" id="IPR036291">
    <property type="entry name" value="NAD(P)-bd_dom_sf"/>
</dbReference>
<dbReference type="Proteomes" id="UP001144372">
    <property type="component" value="Unassembled WGS sequence"/>
</dbReference>
<dbReference type="AlphaFoldDB" id="A0A9W6FWF9"/>
<dbReference type="CDD" id="cd05254">
    <property type="entry name" value="dTDP_HR_like_SDR_e"/>
    <property type="match status" value="1"/>
</dbReference>
<feature type="domain" description="RmlD-like substrate binding" evidence="1">
    <location>
        <begin position="3"/>
        <end position="289"/>
    </location>
</feature>
<protein>
    <submittedName>
        <fullName evidence="2">NAD(P)-dependent oxidoreductase</fullName>
    </submittedName>
</protein>
<reference evidence="2" key="1">
    <citation type="submission" date="2022-12" db="EMBL/GenBank/DDBJ databases">
        <title>Reference genome sequencing for broad-spectrum identification of bacterial and archaeal isolates by mass spectrometry.</title>
        <authorList>
            <person name="Sekiguchi Y."/>
            <person name="Tourlousse D.M."/>
        </authorList>
    </citation>
    <scope>NUCLEOTIDE SEQUENCE</scope>
    <source>
        <strain evidence="2">ASRB1</strain>
    </source>
</reference>
<dbReference type="Pfam" id="PF04321">
    <property type="entry name" value="RmlD_sub_bind"/>
    <property type="match status" value="1"/>
</dbReference>
<dbReference type="EMBL" id="BSDR01000001">
    <property type="protein sequence ID" value="GLI36097.1"/>
    <property type="molecule type" value="Genomic_DNA"/>
</dbReference>
<dbReference type="PANTHER" id="PTHR43242:SF1">
    <property type="entry name" value="NAD(P)-BINDING ROSSMANN-FOLD SUPERFAMILY PROTEIN"/>
    <property type="match status" value="1"/>
</dbReference>
<evidence type="ECO:0000313" key="3">
    <source>
        <dbReference type="Proteomes" id="UP001144372"/>
    </source>
</evidence>
<name>A0A9W6FWF9_9BACT</name>
<accession>A0A9W6FWF9</accession>
<keyword evidence="3" id="KW-1185">Reference proteome</keyword>
<evidence type="ECO:0000313" key="2">
    <source>
        <dbReference type="EMBL" id="GLI36097.1"/>
    </source>
</evidence>
<dbReference type="SUPFAM" id="SSF51735">
    <property type="entry name" value="NAD(P)-binding Rossmann-fold domains"/>
    <property type="match status" value="1"/>
</dbReference>
<dbReference type="Gene3D" id="3.40.50.720">
    <property type="entry name" value="NAD(P)-binding Rossmann-like Domain"/>
    <property type="match status" value="1"/>
</dbReference>
<proteinExistence type="predicted"/>
<evidence type="ECO:0000259" key="1">
    <source>
        <dbReference type="Pfam" id="PF04321"/>
    </source>
</evidence>
<comment type="caution">
    <text evidence="2">The sequence shown here is derived from an EMBL/GenBank/DDBJ whole genome shotgun (WGS) entry which is preliminary data.</text>
</comment>
<gene>
    <name evidence="2" type="ORF">DAMNIGENAA_35300</name>
</gene>
<dbReference type="InterPro" id="IPR029903">
    <property type="entry name" value="RmlD-like-bd"/>
</dbReference>
<dbReference type="RefSeq" id="WP_281796281.1">
    <property type="nucleotide sequence ID" value="NZ_BSDR01000001.1"/>
</dbReference>
<sequence>MKKMLLTGASGFLGWNICRWAGKGWEIYGTVFSHPIQIPGVKIVQVDLRDFREVKKIFDVVRPDAVVHTAAAANINFCQTHPKESHQINVDVSMDIAGLCADRSIACVFTSSDLVFDGQCAPYCEEDPVSPVNVYGEQKILAEEGMLKRYPDVIICRMSLMFGDPGPVASSFVQPMIAAMREARPLKLFVDEFRTPLSGRDAAAGIFLALKKAKGILHLGGRERISRYEIGVLLRDILGFTEKKAALISCRQRDVHMPAPRAADVSFDITKAQTLGFHPVSLPEALKDFTSFENRLPSATAETAIF</sequence>
<organism evidence="2 3">
    <name type="scientific">Desulforhabdus amnigena</name>
    <dbReference type="NCBI Taxonomy" id="40218"/>
    <lineage>
        <taxon>Bacteria</taxon>
        <taxon>Pseudomonadati</taxon>
        <taxon>Thermodesulfobacteriota</taxon>
        <taxon>Syntrophobacteria</taxon>
        <taxon>Syntrophobacterales</taxon>
        <taxon>Syntrophobacteraceae</taxon>
        <taxon>Desulforhabdus</taxon>
    </lineage>
</organism>
<dbReference type="PANTHER" id="PTHR43242">
    <property type="entry name" value="NAD(P)-BINDING ROSSMANN-FOLD SUPERFAMILY PROTEIN"/>
    <property type="match status" value="1"/>
</dbReference>